<organism evidence="1 2">
    <name type="scientific">Paramecium pentaurelia</name>
    <dbReference type="NCBI Taxonomy" id="43138"/>
    <lineage>
        <taxon>Eukaryota</taxon>
        <taxon>Sar</taxon>
        <taxon>Alveolata</taxon>
        <taxon>Ciliophora</taxon>
        <taxon>Intramacronucleata</taxon>
        <taxon>Oligohymenophorea</taxon>
        <taxon>Peniculida</taxon>
        <taxon>Parameciidae</taxon>
        <taxon>Paramecium</taxon>
    </lineage>
</organism>
<dbReference type="EMBL" id="CAJJDO010000153">
    <property type="protein sequence ID" value="CAD8209223.1"/>
    <property type="molecule type" value="Genomic_DNA"/>
</dbReference>
<dbReference type="Proteomes" id="UP000689195">
    <property type="component" value="Unassembled WGS sequence"/>
</dbReference>
<comment type="caution">
    <text evidence="1">The sequence shown here is derived from an EMBL/GenBank/DDBJ whole genome shotgun (WGS) entry which is preliminary data.</text>
</comment>
<name>A0A8S1Y7D4_9CILI</name>
<gene>
    <name evidence="1" type="ORF">PPENT_87.1.T1530128</name>
</gene>
<dbReference type="AlphaFoldDB" id="A0A8S1Y7D4"/>
<reference evidence="1" key="1">
    <citation type="submission" date="2021-01" db="EMBL/GenBank/DDBJ databases">
        <authorList>
            <consortium name="Genoscope - CEA"/>
            <person name="William W."/>
        </authorList>
    </citation>
    <scope>NUCLEOTIDE SEQUENCE</scope>
</reference>
<proteinExistence type="predicted"/>
<protein>
    <submittedName>
        <fullName evidence="1">Uncharacterized protein</fullName>
    </submittedName>
</protein>
<evidence type="ECO:0000313" key="1">
    <source>
        <dbReference type="EMBL" id="CAD8209223.1"/>
    </source>
</evidence>
<accession>A0A8S1Y7D4</accession>
<evidence type="ECO:0000313" key="2">
    <source>
        <dbReference type="Proteomes" id="UP000689195"/>
    </source>
</evidence>
<keyword evidence="2" id="KW-1185">Reference proteome</keyword>
<sequence>MKSLRYLSNIIQRKDSKYILYSYICQWNQIKLQIKITLEGYYIILIKIKKSKKKLFFQIFIMNYSAINNKSKKWLQIICIHNKTVQNACNQVQISNPHSMNQFYQIVMRPSITQTLNDLRPQILYTEPLEIVFQQEYLNKFLSLQQQSKIMKNDLEIQQKELKYQQDLITRRIQKSSSEIMRINQVLQQ</sequence>